<proteinExistence type="predicted"/>
<organism evidence="2 3">
    <name type="scientific">Carbonactinospora thermoautotrophica</name>
    <dbReference type="NCBI Taxonomy" id="1469144"/>
    <lineage>
        <taxon>Bacteria</taxon>
        <taxon>Bacillati</taxon>
        <taxon>Actinomycetota</taxon>
        <taxon>Actinomycetes</taxon>
        <taxon>Kitasatosporales</taxon>
        <taxon>Carbonactinosporaceae</taxon>
        <taxon>Carbonactinospora</taxon>
    </lineage>
</organism>
<dbReference type="Proteomes" id="UP000070188">
    <property type="component" value="Unassembled WGS sequence"/>
</dbReference>
<sequence>MDVEALRVVAARVRLDEREADLADAVQAALDGGATAEQVRAWLAEAGVTEPPPGVAGLL</sequence>
<accession>A0A132MZM0</accession>
<dbReference type="PATRIC" id="fig|1469144.10.peg.4560"/>
<dbReference type="EMBL" id="LAXD01000001">
    <property type="protein sequence ID" value="KWX03199.1"/>
    <property type="molecule type" value="Genomic_DNA"/>
</dbReference>
<gene>
    <name evidence="1" type="ORF">LI90_4250</name>
    <name evidence="2" type="ORF">LI90_4325</name>
</gene>
<evidence type="ECO:0000313" key="3">
    <source>
        <dbReference type="Proteomes" id="UP000070188"/>
    </source>
</evidence>
<evidence type="ECO:0000313" key="2">
    <source>
        <dbReference type="EMBL" id="KWX03274.1"/>
    </source>
</evidence>
<evidence type="ECO:0000313" key="1">
    <source>
        <dbReference type="EMBL" id="KWX03199.1"/>
    </source>
</evidence>
<reference evidence="2" key="1">
    <citation type="submission" date="2015-04" db="EMBL/GenBank/DDBJ databases">
        <title>Physiological reanalysis, assessment of diazotrophy, and genome sequences of multiple isolates of Streptomyces thermoautotrophicus.</title>
        <authorList>
            <person name="MacKellar D.C."/>
            <person name="Lieber L."/>
            <person name="Norman J."/>
            <person name="Bolger A."/>
            <person name="Tobin C."/>
            <person name="Murray J.W."/>
            <person name="Woodward J."/>
            <person name="Friesen M."/>
            <person name="Prell J."/>
        </authorList>
    </citation>
    <scope>NUCLEOTIDE SEQUENCE [LARGE SCALE GENOMIC DNA]</scope>
    <source>
        <strain evidence="2">H1</strain>
    </source>
</reference>
<name>A0A132MZM0_9ACTN</name>
<protein>
    <submittedName>
        <fullName evidence="2">Uncharacterized protein</fullName>
    </submittedName>
</protein>
<dbReference type="AlphaFoldDB" id="A0A132MZM0"/>
<keyword evidence="3" id="KW-1185">Reference proteome</keyword>
<comment type="caution">
    <text evidence="2">The sequence shown here is derived from an EMBL/GenBank/DDBJ whole genome shotgun (WGS) entry which is preliminary data.</text>
</comment>
<dbReference type="EMBL" id="LAXD01000001">
    <property type="protein sequence ID" value="KWX03274.1"/>
    <property type="molecule type" value="Genomic_DNA"/>
</dbReference>
<reference evidence="3" key="2">
    <citation type="submission" date="2015-04" db="EMBL/GenBank/DDBJ databases">
        <title>Physiological reanalysis, assessment of diazotrophy, and genome sequences of multiple isolates of Streptomyces thermoautotrophicus.</title>
        <authorList>
            <person name="MacKellar D.C."/>
            <person name="Lieber L."/>
            <person name="Norman J."/>
            <person name="Bolger A."/>
            <person name="Tobin C."/>
            <person name="Murray J.W."/>
            <person name="Chang R."/>
            <person name="Ford T."/>
            <person name="Nguyen P.Q."/>
            <person name="Woodward J."/>
            <person name="Permingeat H."/>
            <person name="Joshi N.S."/>
            <person name="Silver P.A."/>
            <person name="Usadel B."/>
            <person name="Rutherford A.W."/>
            <person name="Friesen M."/>
            <person name="Prell J."/>
        </authorList>
    </citation>
    <scope>NUCLEOTIDE SEQUENCE [LARGE SCALE GENOMIC DNA]</scope>
    <source>
        <strain evidence="3">H1</strain>
    </source>
</reference>